<dbReference type="InterPro" id="IPR001789">
    <property type="entry name" value="Sig_transdc_resp-reg_receiver"/>
</dbReference>
<keyword evidence="5" id="KW-0804">Transcription</keyword>
<comment type="caution">
    <text evidence="10">The sequence shown here is derived from an EMBL/GenBank/DDBJ whole genome shotgun (WGS) entry which is preliminary data.</text>
</comment>
<accession>A0A2A5WKI5</accession>
<evidence type="ECO:0000256" key="1">
    <source>
        <dbReference type="ARBA" id="ARBA00022553"/>
    </source>
</evidence>
<dbReference type="Pfam" id="PF00072">
    <property type="entry name" value="Response_reg"/>
    <property type="match status" value="1"/>
</dbReference>
<gene>
    <name evidence="10" type="ORF">CNE99_08700</name>
</gene>
<dbReference type="Gene3D" id="1.10.10.10">
    <property type="entry name" value="Winged helix-like DNA-binding domain superfamily/Winged helix DNA-binding domain"/>
    <property type="match status" value="1"/>
</dbReference>
<dbReference type="GO" id="GO:0000156">
    <property type="term" value="F:phosphorelay response regulator activity"/>
    <property type="evidence" value="ECO:0007669"/>
    <property type="project" value="TreeGrafter"/>
</dbReference>
<feature type="modified residue" description="4-aspartylphosphate" evidence="6">
    <location>
        <position position="52"/>
    </location>
</feature>
<dbReference type="InterPro" id="IPR001867">
    <property type="entry name" value="OmpR/PhoB-type_DNA-bd"/>
</dbReference>
<dbReference type="InterPro" id="IPR011006">
    <property type="entry name" value="CheY-like_superfamily"/>
</dbReference>
<organism evidence="10 11">
    <name type="scientific">OM182 bacterium MED-G24</name>
    <dbReference type="NCBI Taxonomy" id="1986255"/>
    <lineage>
        <taxon>Bacteria</taxon>
        <taxon>Pseudomonadati</taxon>
        <taxon>Pseudomonadota</taxon>
        <taxon>Gammaproteobacteria</taxon>
        <taxon>OMG group</taxon>
        <taxon>OM182 clade</taxon>
    </lineage>
</organism>
<dbReference type="GO" id="GO:0000976">
    <property type="term" value="F:transcription cis-regulatory region binding"/>
    <property type="evidence" value="ECO:0007669"/>
    <property type="project" value="TreeGrafter"/>
</dbReference>
<keyword evidence="1 6" id="KW-0597">Phosphoprotein</keyword>
<dbReference type="PROSITE" id="PS51755">
    <property type="entry name" value="OMPR_PHOB"/>
    <property type="match status" value="1"/>
</dbReference>
<evidence type="ECO:0000256" key="2">
    <source>
        <dbReference type="ARBA" id="ARBA00023012"/>
    </source>
</evidence>
<evidence type="ECO:0000256" key="6">
    <source>
        <dbReference type="PROSITE-ProRule" id="PRU00169"/>
    </source>
</evidence>
<name>A0A2A5WKI5_9GAMM</name>
<evidence type="ECO:0000256" key="7">
    <source>
        <dbReference type="PROSITE-ProRule" id="PRU01091"/>
    </source>
</evidence>
<dbReference type="GO" id="GO:0032993">
    <property type="term" value="C:protein-DNA complex"/>
    <property type="evidence" value="ECO:0007669"/>
    <property type="project" value="TreeGrafter"/>
</dbReference>
<dbReference type="SMART" id="SM00862">
    <property type="entry name" value="Trans_reg_C"/>
    <property type="match status" value="1"/>
</dbReference>
<dbReference type="SUPFAM" id="SSF52172">
    <property type="entry name" value="CheY-like"/>
    <property type="match status" value="1"/>
</dbReference>
<dbReference type="InterPro" id="IPR036388">
    <property type="entry name" value="WH-like_DNA-bd_sf"/>
</dbReference>
<protein>
    <submittedName>
        <fullName evidence="10">DNA-binding response regulator</fullName>
    </submittedName>
</protein>
<dbReference type="AlphaFoldDB" id="A0A2A5WKI5"/>
<dbReference type="FunFam" id="3.40.50.2300:FF:000002">
    <property type="entry name" value="DNA-binding response regulator PhoP"/>
    <property type="match status" value="1"/>
</dbReference>
<dbReference type="InterPro" id="IPR039420">
    <property type="entry name" value="WalR-like"/>
</dbReference>
<dbReference type="EMBL" id="NTKD01000054">
    <property type="protein sequence ID" value="PDH37045.1"/>
    <property type="molecule type" value="Genomic_DNA"/>
</dbReference>
<evidence type="ECO:0000256" key="4">
    <source>
        <dbReference type="ARBA" id="ARBA00023125"/>
    </source>
</evidence>
<dbReference type="PROSITE" id="PS50110">
    <property type="entry name" value="RESPONSE_REGULATORY"/>
    <property type="match status" value="1"/>
</dbReference>
<dbReference type="SMART" id="SM00448">
    <property type="entry name" value="REC"/>
    <property type="match status" value="1"/>
</dbReference>
<keyword evidence="4 7" id="KW-0238">DNA-binding</keyword>
<dbReference type="Proteomes" id="UP000219327">
    <property type="component" value="Unassembled WGS sequence"/>
</dbReference>
<dbReference type="Gene3D" id="3.40.50.2300">
    <property type="match status" value="1"/>
</dbReference>
<evidence type="ECO:0000256" key="3">
    <source>
        <dbReference type="ARBA" id="ARBA00023015"/>
    </source>
</evidence>
<evidence type="ECO:0000259" key="8">
    <source>
        <dbReference type="PROSITE" id="PS50110"/>
    </source>
</evidence>
<feature type="domain" description="Response regulatory" evidence="8">
    <location>
        <begin position="3"/>
        <end position="117"/>
    </location>
</feature>
<evidence type="ECO:0000313" key="10">
    <source>
        <dbReference type="EMBL" id="PDH37045.1"/>
    </source>
</evidence>
<dbReference type="PANTHER" id="PTHR48111:SF71">
    <property type="entry name" value="TRANSCRIPTIONAL REGULATORY PROTEIN PHOP"/>
    <property type="match status" value="1"/>
</dbReference>
<feature type="domain" description="OmpR/PhoB-type" evidence="9">
    <location>
        <begin position="125"/>
        <end position="223"/>
    </location>
</feature>
<evidence type="ECO:0000256" key="5">
    <source>
        <dbReference type="ARBA" id="ARBA00023163"/>
    </source>
</evidence>
<keyword evidence="2" id="KW-0902">Two-component regulatory system</keyword>
<dbReference type="CDD" id="cd00383">
    <property type="entry name" value="trans_reg_C"/>
    <property type="match status" value="1"/>
</dbReference>
<keyword evidence="3" id="KW-0805">Transcription regulation</keyword>
<sequence length="224" mass="25468">MARLLLVEDEVQLREQLMEILDRHQYQVDYCVDGAEAISFSDRHDYDIAVVDLGLPRVPGMDVIRHIRDTSHDYPVLILTARADWQDKVDGLGAGADDYLVKPFHVQEFLARLEALQRRAGGKLKPTLEAGPIVLDTRAKQVSVHGEGISLTAYEYNLMEYLMQRSGQVVSKSELTDHLYDQDFDRDSNVIEVFVGRLRRKLDPDNVLKPIATVRGQGYRFSLA</sequence>
<dbReference type="GO" id="GO:0005829">
    <property type="term" value="C:cytosol"/>
    <property type="evidence" value="ECO:0007669"/>
    <property type="project" value="TreeGrafter"/>
</dbReference>
<evidence type="ECO:0000313" key="11">
    <source>
        <dbReference type="Proteomes" id="UP000219327"/>
    </source>
</evidence>
<evidence type="ECO:0000259" key="9">
    <source>
        <dbReference type="PROSITE" id="PS51755"/>
    </source>
</evidence>
<dbReference type="FunFam" id="1.10.10.10:FF:000005">
    <property type="entry name" value="Two-component system response regulator"/>
    <property type="match status" value="1"/>
</dbReference>
<dbReference type="Pfam" id="PF00486">
    <property type="entry name" value="Trans_reg_C"/>
    <property type="match status" value="1"/>
</dbReference>
<feature type="DNA-binding region" description="OmpR/PhoB-type" evidence="7">
    <location>
        <begin position="125"/>
        <end position="223"/>
    </location>
</feature>
<dbReference type="PANTHER" id="PTHR48111">
    <property type="entry name" value="REGULATOR OF RPOS"/>
    <property type="match status" value="1"/>
</dbReference>
<reference evidence="10 11" key="1">
    <citation type="submission" date="2017-08" db="EMBL/GenBank/DDBJ databases">
        <title>Fine stratification of microbial communities through a metagenomic profile of the photic zone.</title>
        <authorList>
            <person name="Haro-Moreno J.M."/>
            <person name="Lopez-Perez M."/>
            <person name="De La Torre J."/>
            <person name="Picazo A."/>
            <person name="Camacho A."/>
            <person name="Rodriguez-Valera F."/>
        </authorList>
    </citation>
    <scope>NUCLEOTIDE SEQUENCE [LARGE SCALE GENOMIC DNA]</scope>
    <source>
        <strain evidence="10">MED-G24</strain>
    </source>
</reference>
<dbReference type="GO" id="GO:0006355">
    <property type="term" value="P:regulation of DNA-templated transcription"/>
    <property type="evidence" value="ECO:0007669"/>
    <property type="project" value="InterPro"/>
</dbReference>
<dbReference type="Gene3D" id="6.10.250.690">
    <property type="match status" value="1"/>
</dbReference>
<proteinExistence type="predicted"/>